<evidence type="ECO:0000313" key="2">
    <source>
        <dbReference type="Proteomes" id="UP001381693"/>
    </source>
</evidence>
<accession>A0AAN8XCF4</accession>
<dbReference type="EMBL" id="JAXCGZ010008186">
    <property type="protein sequence ID" value="KAK7077863.1"/>
    <property type="molecule type" value="Genomic_DNA"/>
</dbReference>
<keyword evidence="2" id="KW-1185">Reference proteome</keyword>
<dbReference type="Proteomes" id="UP001381693">
    <property type="component" value="Unassembled WGS sequence"/>
</dbReference>
<protein>
    <submittedName>
        <fullName evidence="1">Uncharacterized protein</fullName>
    </submittedName>
</protein>
<comment type="caution">
    <text evidence="1">The sequence shown here is derived from an EMBL/GenBank/DDBJ whole genome shotgun (WGS) entry which is preliminary data.</text>
</comment>
<organism evidence="1 2">
    <name type="scientific">Halocaridina rubra</name>
    <name type="common">Hawaiian red shrimp</name>
    <dbReference type="NCBI Taxonomy" id="373956"/>
    <lineage>
        <taxon>Eukaryota</taxon>
        <taxon>Metazoa</taxon>
        <taxon>Ecdysozoa</taxon>
        <taxon>Arthropoda</taxon>
        <taxon>Crustacea</taxon>
        <taxon>Multicrustacea</taxon>
        <taxon>Malacostraca</taxon>
        <taxon>Eumalacostraca</taxon>
        <taxon>Eucarida</taxon>
        <taxon>Decapoda</taxon>
        <taxon>Pleocyemata</taxon>
        <taxon>Caridea</taxon>
        <taxon>Atyoidea</taxon>
        <taxon>Atyidae</taxon>
        <taxon>Halocaridina</taxon>
    </lineage>
</organism>
<sequence>MIFDRVTPLAEEWKVVAVIKLDTTSCQAVTIEISAGLSRARSKDFMKLSTPVDARVTERP</sequence>
<evidence type="ECO:0000313" key="1">
    <source>
        <dbReference type="EMBL" id="KAK7077863.1"/>
    </source>
</evidence>
<name>A0AAN8XCF4_HALRR</name>
<gene>
    <name evidence="1" type="ORF">SK128_017471</name>
</gene>
<dbReference type="AlphaFoldDB" id="A0AAN8XCF4"/>
<reference evidence="1 2" key="1">
    <citation type="submission" date="2023-11" db="EMBL/GenBank/DDBJ databases">
        <title>Halocaridina rubra genome assembly.</title>
        <authorList>
            <person name="Smith C."/>
        </authorList>
    </citation>
    <scope>NUCLEOTIDE SEQUENCE [LARGE SCALE GENOMIC DNA]</scope>
    <source>
        <strain evidence="1">EP-1</strain>
        <tissue evidence="1">Whole</tissue>
    </source>
</reference>
<proteinExistence type="predicted"/>